<evidence type="ECO:0000256" key="1">
    <source>
        <dbReference type="SAM" id="MobiDB-lite"/>
    </source>
</evidence>
<dbReference type="SUPFAM" id="SSF53448">
    <property type="entry name" value="Nucleotide-diphospho-sugar transferases"/>
    <property type="match status" value="1"/>
</dbReference>
<dbReference type="RefSeq" id="WP_393172779.1">
    <property type="nucleotide sequence ID" value="NZ_JBICRM010000029.1"/>
</dbReference>
<name>A0ABW7AQN6_9ACTN</name>
<feature type="region of interest" description="Disordered" evidence="1">
    <location>
        <begin position="151"/>
        <end position="195"/>
    </location>
</feature>
<keyword evidence="3" id="KW-1185">Reference proteome</keyword>
<dbReference type="Proteomes" id="UP001603978">
    <property type="component" value="Unassembled WGS sequence"/>
</dbReference>
<feature type="compositionally biased region" description="Basic and acidic residues" evidence="1">
    <location>
        <begin position="186"/>
        <end position="195"/>
    </location>
</feature>
<gene>
    <name evidence="2" type="ORF">ACFLIM_35640</name>
</gene>
<protein>
    <recommendedName>
        <fullName evidence="4">Nucleotidyl transferase domain-containing protein</fullName>
    </recommendedName>
</protein>
<evidence type="ECO:0000313" key="2">
    <source>
        <dbReference type="EMBL" id="MFG1708547.1"/>
    </source>
</evidence>
<reference evidence="2 3" key="1">
    <citation type="submission" date="2024-10" db="EMBL/GenBank/DDBJ databases">
        <authorList>
            <person name="Topkara A.R."/>
            <person name="Saygin H."/>
        </authorList>
    </citation>
    <scope>NUCLEOTIDE SEQUENCE [LARGE SCALE GENOMIC DNA]</scope>
    <source>
        <strain evidence="2 3">M3C6</strain>
    </source>
</reference>
<evidence type="ECO:0000313" key="3">
    <source>
        <dbReference type="Proteomes" id="UP001603978"/>
    </source>
</evidence>
<evidence type="ECO:0008006" key="4">
    <source>
        <dbReference type="Google" id="ProtNLM"/>
    </source>
</evidence>
<feature type="compositionally biased region" description="Low complexity" evidence="1">
    <location>
        <begin position="151"/>
        <end position="162"/>
    </location>
</feature>
<comment type="caution">
    <text evidence="2">The sequence shown here is derived from an EMBL/GenBank/DDBJ whole genome shotgun (WGS) entry which is preliminary data.</text>
</comment>
<dbReference type="EMBL" id="JBICRM010000029">
    <property type="protein sequence ID" value="MFG1708547.1"/>
    <property type="molecule type" value="Genomic_DNA"/>
</dbReference>
<dbReference type="Gene3D" id="3.90.550.10">
    <property type="entry name" value="Spore Coat Polysaccharide Biosynthesis Protein SpsA, Chain A"/>
    <property type="match status" value="1"/>
</dbReference>
<proteinExistence type="predicted"/>
<dbReference type="InterPro" id="IPR029044">
    <property type="entry name" value="Nucleotide-diphossugar_trans"/>
</dbReference>
<accession>A0ABW7AQN6</accession>
<sequence length="195" mass="20720">MIAAGGLGARVHPWARYLPKEFLPVQGRPALVHLLEEIAHTGAMQAVTIYHPYYEGFAAWARHAFGPNAHLRYRHRAGLPDLERGPAERVTPTFIAQHGRYGDLTSLLNGADHYAQTASVTSDDELLLAFGHAGRTHGVAGCAVGAAGPASGAGRALAAGHRGLTGGASRKMTPRPVQRQQTPGDGVHRGHDHET</sequence>
<organism evidence="2 3">
    <name type="scientific">Nonomuraea marmarensis</name>
    <dbReference type="NCBI Taxonomy" id="3351344"/>
    <lineage>
        <taxon>Bacteria</taxon>
        <taxon>Bacillati</taxon>
        <taxon>Actinomycetota</taxon>
        <taxon>Actinomycetes</taxon>
        <taxon>Streptosporangiales</taxon>
        <taxon>Streptosporangiaceae</taxon>
        <taxon>Nonomuraea</taxon>
    </lineage>
</organism>